<keyword evidence="1" id="KW-0472">Membrane</keyword>
<evidence type="ECO:0000256" key="1">
    <source>
        <dbReference type="SAM" id="Phobius"/>
    </source>
</evidence>
<feature type="transmembrane region" description="Helical" evidence="1">
    <location>
        <begin position="15"/>
        <end position="33"/>
    </location>
</feature>
<keyword evidence="1" id="KW-1133">Transmembrane helix</keyword>
<organism evidence="2 3">
    <name type="scientific">Fastidiosipila sanguinis</name>
    <dbReference type="NCBI Taxonomy" id="236753"/>
    <lineage>
        <taxon>Bacteria</taxon>
        <taxon>Bacillati</taxon>
        <taxon>Bacillota</taxon>
        <taxon>Clostridia</taxon>
        <taxon>Eubacteriales</taxon>
        <taxon>Oscillospiraceae</taxon>
        <taxon>Fastidiosipila</taxon>
    </lineage>
</organism>
<dbReference type="Proteomes" id="UP000237947">
    <property type="component" value="Chromosome"/>
</dbReference>
<sequence length="166" mass="19634">MQDFVNWVGQIDTRSFIVILVVIYWVWTFIVEAKKKTQVTGRLKRWDEIKLEQKEATADVEANYINKFSMSSRKSVDDNIYIDYKFKVGKQEYKERVKATILPRKFHPEKTRKVLYKDSDPSINLFEVEVEHKDESIKKAEQIFKIDLIVAFVLGVLAIALVFMFF</sequence>
<keyword evidence="1" id="KW-0812">Transmembrane</keyword>
<proteinExistence type="predicted"/>
<gene>
    <name evidence="2" type="ORF">C5Q98_05985</name>
</gene>
<reference evidence="3" key="1">
    <citation type="submission" date="2018-02" db="EMBL/GenBank/DDBJ databases">
        <authorList>
            <person name="Holder M.E."/>
            <person name="Ajami N.J."/>
            <person name="Petrosino J.F."/>
        </authorList>
    </citation>
    <scope>NUCLEOTIDE SEQUENCE [LARGE SCALE GENOMIC DNA]</scope>
    <source>
        <strain evidence="3">CCUG 47711</strain>
    </source>
</reference>
<protein>
    <recommendedName>
        <fullName evidence="4">DUF3592 domain-containing protein</fullName>
    </recommendedName>
</protein>
<name>A0A2S0KP49_9FIRM</name>
<dbReference type="EMBL" id="CP027226">
    <property type="protein sequence ID" value="AVM42787.1"/>
    <property type="molecule type" value="Genomic_DNA"/>
</dbReference>
<evidence type="ECO:0000313" key="2">
    <source>
        <dbReference type="EMBL" id="AVM42787.1"/>
    </source>
</evidence>
<evidence type="ECO:0000313" key="3">
    <source>
        <dbReference type="Proteomes" id="UP000237947"/>
    </source>
</evidence>
<dbReference type="KEGG" id="fsa:C5Q98_05985"/>
<dbReference type="RefSeq" id="WP_106012737.1">
    <property type="nucleotide sequence ID" value="NZ_CP027226.1"/>
</dbReference>
<feature type="transmembrane region" description="Helical" evidence="1">
    <location>
        <begin position="146"/>
        <end position="165"/>
    </location>
</feature>
<accession>A0A2S0KP49</accession>
<dbReference type="AlphaFoldDB" id="A0A2S0KP49"/>
<evidence type="ECO:0008006" key="4">
    <source>
        <dbReference type="Google" id="ProtNLM"/>
    </source>
</evidence>
<keyword evidence="3" id="KW-1185">Reference proteome</keyword>